<sequence>MLKWLVRWLKRFRQSPKKKRYASARAVTAPQVVKKPPELTNADLEYLFTQLLEGVYQARGKYWAIKYLQRMEHRISVDRWIEWLLDFGEKLLTSPAPNNQLAERMVQLGELGIGTVGDLAYDLGIRLLTRNLGEEYWEDLETTQAIPIPVPPPNTELPQQQDVEITTSAASSFSTPGIESFSTPGIELIRNFGERLWEDEEDVSQITQNSFVTALQPVKEDTANISPNLINFGEEEGAWIQETLTADDLLVSWEQSNNFAQQLAVELEVPSTNSDPIIGAVSDLSDRITTQAQAYFYQALQQAKNGDLATAMTHYDKALELKPDVCEYWFNRGLTLFYLGNFTEAIASYDKVLEIKPDFYKGWYNKGAALSELGYFADALACFHRALELKPDYQQAYSGWGLMQLKLGYLPEAIFGLDQALLLQPQDSLSWYWRGVAFAENGQHHDAIASYDRAIESDPQLDLAWYNRGLALSNLGCWEDAIANYYQATEINPDCHEAWYALGSELEKVANWEDAVKAYDRATQINPDFHDVWVDRGVALANLGRWQDAIASWDRAIAIKSDFYLTWFNRGVASDNLGRREEAIASYYKAIELKPDFHLIWYNLGVAQSHLKRFEEAIASYDQALLLQPDFWEAWLGRGNAAGGAVNFEGLVQQQSHINPALNERGYDGRLASYQEGLRYISPTTHPEGWATLSLAIGNAHYEQGKQHSPPRYYWLQAATAYEQALYAFTAEGLTLLHLEVLQNLIKTLVVLGEKAPAHEYQQRAIYLLQSLLNESDRTDESKKQLVLKFAGIAQLTVDIAILYGDLAPGWEILEQGKNACLNWLLYGWTDEIYSPTYADVHQLLNPTTAIVCWHITPCTLRTFVIKYNSPEPIPIFTPVLNFDSIDELPVPEAVARLIEFEKWVQEWNQQYQEYRRVGEDEQSKSKHSWRLDMERRLLQLKNILNISATIQELEDITQLILIPHRDLHAYPLHALFHLAAQEESSNLNANFKITYLPTAQIGLFLKAKFVRQTDELSLLSVEQPNSTDYSRQKFAKIEAELISQLFDNCQRIPESQATKQQIENALSGDRNLLHFIGQLTENLIHPHQSALLLAHDKLTLEEICKNSLVNYKLITLSASETAMSYPQSTTTEYVSLAHAFLSLGVPYVVNNLWTVDSAAAALVMIEFYRRIKLNQSITTAFLEATAWLRELTAGQLTKWYEDVINQLPGEELRIRTHLAAELHRTSQMSKEKKIYDHPYYWAGFKLTGNLS</sequence>
<feature type="repeat" description="TPR" evidence="3">
    <location>
        <begin position="326"/>
        <end position="359"/>
    </location>
</feature>
<keyword evidence="1" id="KW-0677">Repeat</keyword>
<dbReference type="RefSeq" id="WP_016874788.1">
    <property type="nucleotide sequence ID" value="NZ_AJLN01000113.1"/>
</dbReference>
<feature type="repeat" description="TPR" evidence="3">
    <location>
        <begin position="564"/>
        <end position="597"/>
    </location>
</feature>
<feature type="repeat" description="TPR" evidence="3">
    <location>
        <begin position="462"/>
        <end position="495"/>
    </location>
</feature>
<dbReference type="EMBL" id="RSCJ01000042">
    <property type="protein sequence ID" value="RUR72799.1"/>
    <property type="molecule type" value="Genomic_DNA"/>
</dbReference>
<dbReference type="Pfam" id="PF00515">
    <property type="entry name" value="TPR_1"/>
    <property type="match status" value="5"/>
</dbReference>
<keyword evidence="2 3" id="KW-0802">TPR repeat</keyword>
<feature type="repeat" description="TPR" evidence="3">
    <location>
        <begin position="292"/>
        <end position="325"/>
    </location>
</feature>
<dbReference type="InterPro" id="IPR011990">
    <property type="entry name" value="TPR-like_helical_dom_sf"/>
</dbReference>
<feature type="repeat" description="TPR" evidence="3">
    <location>
        <begin position="394"/>
        <end position="427"/>
    </location>
</feature>
<reference evidence="5 6" key="1">
    <citation type="journal article" date="2019" name="Genome Biol. Evol.">
        <title>Day and night: Metabolic profiles and evolutionary relationships of six axenic non-marine cyanobacteria.</title>
        <authorList>
            <person name="Will S.E."/>
            <person name="Henke P."/>
            <person name="Boedeker C."/>
            <person name="Huang S."/>
            <person name="Brinkmann H."/>
            <person name="Rohde M."/>
            <person name="Jarek M."/>
            <person name="Friedl T."/>
            <person name="Seufert S."/>
            <person name="Schumacher M."/>
            <person name="Overmann J."/>
            <person name="Neumann-Schaal M."/>
            <person name="Petersen J."/>
        </authorList>
    </citation>
    <scope>NUCLEOTIDE SEQUENCE [LARGE SCALE GENOMIC DNA]</scope>
    <source>
        <strain evidence="5 6">PCC 6912</strain>
    </source>
</reference>
<feature type="repeat" description="TPR" evidence="3">
    <location>
        <begin position="496"/>
        <end position="529"/>
    </location>
</feature>
<evidence type="ECO:0000313" key="6">
    <source>
        <dbReference type="Proteomes" id="UP000268857"/>
    </source>
</evidence>
<dbReference type="InterPro" id="IPR019734">
    <property type="entry name" value="TPR_rpt"/>
</dbReference>
<accession>A0A433MXE5</accession>
<evidence type="ECO:0000259" key="4">
    <source>
        <dbReference type="Pfam" id="PF12770"/>
    </source>
</evidence>
<gene>
    <name evidence="5" type="ORF">PCC6912_60700</name>
</gene>
<dbReference type="Pfam" id="PF12770">
    <property type="entry name" value="CHAT"/>
    <property type="match status" value="1"/>
</dbReference>
<keyword evidence="6" id="KW-1185">Reference proteome</keyword>
<dbReference type="SMART" id="SM00028">
    <property type="entry name" value="TPR"/>
    <property type="match status" value="10"/>
</dbReference>
<comment type="caution">
    <text evidence="5">The sequence shown here is derived from an EMBL/GenBank/DDBJ whole genome shotgun (WGS) entry which is preliminary data.</text>
</comment>
<dbReference type="Pfam" id="PF13432">
    <property type="entry name" value="TPR_16"/>
    <property type="match status" value="2"/>
</dbReference>
<evidence type="ECO:0000313" key="5">
    <source>
        <dbReference type="EMBL" id="RUR72799.1"/>
    </source>
</evidence>
<evidence type="ECO:0000256" key="2">
    <source>
        <dbReference type="ARBA" id="ARBA00022803"/>
    </source>
</evidence>
<dbReference type="Gene3D" id="1.25.40.10">
    <property type="entry name" value="Tetratricopeptide repeat domain"/>
    <property type="match status" value="3"/>
</dbReference>
<dbReference type="PANTHER" id="PTHR44858:SF1">
    <property type="entry name" value="UDP-N-ACETYLGLUCOSAMINE--PEPTIDE N-ACETYLGLUCOSAMINYLTRANSFERASE SPINDLY-RELATED"/>
    <property type="match status" value="1"/>
</dbReference>
<evidence type="ECO:0000256" key="3">
    <source>
        <dbReference type="PROSITE-ProRule" id="PRU00339"/>
    </source>
</evidence>
<feature type="repeat" description="TPR" evidence="3">
    <location>
        <begin position="360"/>
        <end position="393"/>
    </location>
</feature>
<evidence type="ECO:0000256" key="1">
    <source>
        <dbReference type="ARBA" id="ARBA00022737"/>
    </source>
</evidence>
<feature type="repeat" description="TPR" evidence="3">
    <location>
        <begin position="428"/>
        <end position="461"/>
    </location>
</feature>
<feature type="domain" description="CHAT" evidence="4">
    <location>
        <begin position="952"/>
        <end position="1250"/>
    </location>
</feature>
<dbReference type="InterPro" id="IPR050498">
    <property type="entry name" value="Ycf3"/>
</dbReference>
<name>A0A433MXE5_CHLFR</name>
<dbReference type="OrthoDB" id="3882674at2"/>
<protein>
    <recommendedName>
        <fullName evidence="4">CHAT domain-containing protein</fullName>
    </recommendedName>
</protein>
<dbReference type="InterPro" id="IPR024983">
    <property type="entry name" value="CHAT_dom"/>
</dbReference>
<dbReference type="PANTHER" id="PTHR44858">
    <property type="entry name" value="TETRATRICOPEPTIDE REPEAT PROTEIN 6"/>
    <property type="match status" value="1"/>
</dbReference>
<dbReference type="Proteomes" id="UP000268857">
    <property type="component" value="Unassembled WGS sequence"/>
</dbReference>
<dbReference type="SUPFAM" id="SSF48452">
    <property type="entry name" value="TPR-like"/>
    <property type="match status" value="2"/>
</dbReference>
<organism evidence="5 6">
    <name type="scientific">Chlorogloeopsis fritschii PCC 6912</name>
    <dbReference type="NCBI Taxonomy" id="211165"/>
    <lineage>
        <taxon>Bacteria</taxon>
        <taxon>Bacillati</taxon>
        <taxon>Cyanobacteriota</taxon>
        <taxon>Cyanophyceae</taxon>
        <taxon>Nostocales</taxon>
        <taxon>Chlorogloeopsidaceae</taxon>
        <taxon>Chlorogloeopsis</taxon>
    </lineage>
</organism>
<dbReference type="STRING" id="211165.GCA_000317285_04652"/>
<proteinExistence type="predicted"/>
<feature type="repeat" description="TPR" evidence="3">
    <location>
        <begin position="598"/>
        <end position="631"/>
    </location>
</feature>
<dbReference type="PROSITE" id="PS50293">
    <property type="entry name" value="TPR_REGION"/>
    <property type="match status" value="2"/>
</dbReference>
<dbReference type="PROSITE" id="PS50005">
    <property type="entry name" value="TPR"/>
    <property type="match status" value="9"/>
</dbReference>
<dbReference type="AlphaFoldDB" id="A0A433MXE5"/>